<reference evidence="1" key="1">
    <citation type="submission" date="2020-09" db="EMBL/GenBank/DDBJ databases">
        <title>Genome-Enabled Discovery of Anthraquinone Biosynthesis in Senna tora.</title>
        <authorList>
            <person name="Kang S.-H."/>
            <person name="Pandey R.P."/>
            <person name="Lee C.-M."/>
            <person name="Sim J.-S."/>
            <person name="Jeong J.-T."/>
            <person name="Choi B.-S."/>
            <person name="Jung M."/>
            <person name="Ginzburg D."/>
            <person name="Zhao K."/>
            <person name="Won S.Y."/>
            <person name="Oh T.-J."/>
            <person name="Yu Y."/>
            <person name="Kim N.-H."/>
            <person name="Lee O.R."/>
            <person name="Lee T.-H."/>
            <person name="Bashyal P."/>
            <person name="Kim T.-S."/>
            <person name="Lee W.-H."/>
            <person name="Kawkins C."/>
            <person name="Kim C.-K."/>
            <person name="Kim J.S."/>
            <person name="Ahn B.O."/>
            <person name="Rhee S.Y."/>
            <person name="Sohng J.K."/>
        </authorList>
    </citation>
    <scope>NUCLEOTIDE SEQUENCE</scope>
    <source>
        <tissue evidence="1">Leaf</tissue>
    </source>
</reference>
<keyword evidence="1" id="KW-0418">Kinase</keyword>
<dbReference type="GO" id="GO:0016301">
    <property type="term" value="F:kinase activity"/>
    <property type="evidence" value="ECO:0007669"/>
    <property type="project" value="UniProtKB-KW"/>
</dbReference>
<gene>
    <name evidence="1" type="ORF">G2W53_026668</name>
</gene>
<evidence type="ECO:0000313" key="1">
    <source>
        <dbReference type="EMBL" id="KAF7821213.1"/>
    </source>
</evidence>
<organism evidence="1 2">
    <name type="scientific">Senna tora</name>
    <dbReference type="NCBI Taxonomy" id="362788"/>
    <lineage>
        <taxon>Eukaryota</taxon>
        <taxon>Viridiplantae</taxon>
        <taxon>Streptophyta</taxon>
        <taxon>Embryophyta</taxon>
        <taxon>Tracheophyta</taxon>
        <taxon>Spermatophyta</taxon>
        <taxon>Magnoliopsida</taxon>
        <taxon>eudicotyledons</taxon>
        <taxon>Gunneridae</taxon>
        <taxon>Pentapetalae</taxon>
        <taxon>rosids</taxon>
        <taxon>fabids</taxon>
        <taxon>Fabales</taxon>
        <taxon>Fabaceae</taxon>
        <taxon>Caesalpinioideae</taxon>
        <taxon>Cassia clade</taxon>
        <taxon>Senna</taxon>
    </lineage>
</organism>
<evidence type="ECO:0000313" key="2">
    <source>
        <dbReference type="Proteomes" id="UP000634136"/>
    </source>
</evidence>
<dbReference type="Proteomes" id="UP000634136">
    <property type="component" value="Unassembled WGS sequence"/>
</dbReference>
<keyword evidence="1" id="KW-0808">Transferase</keyword>
<proteinExistence type="predicted"/>
<protein>
    <submittedName>
        <fullName evidence="1">Calcineurin B-like protein-interacting protein kinase</fullName>
    </submittedName>
</protein>
<name>A0A834TFI4_9FABA</name>
<sequence length="43" mass="5339">MSSGFDLFGLFEKKRKSGSMFSSRPSVWWRRLYQRLRVWRRRG</sequence>
<dbReference type="AlphaFoldDB" id="A0A834TFI4"/>
<comment type="caution">
    <text evidence="1">The sequence shown here is derived from an EMBL/GenBank/DDBJ whole genome shotgun (WGS) entry which is preliminary data.</text>
</comment>
<dbReference type="EMBL" id="JAAIUW010000008">
    <property type="protein sequence ID" value="KAF7821213.1"/>
    <property type="molecule type" value="Genomic_DNA"/>
</dbReference>
<keyword evidence="2" id="KW-1185">Reference proteome</keyword>
<accession>A0A834TFI4</accession>